<dbReference type="Proteomes" id="UP000322873">
    <property type="component" value="Unassembled WGS sequence"/>
</dbReference>
<evidence type="ECO:0000313" key="1">
    <source>
        <dbReference type="EMBL" id="KAA8564254.1"/>
    </source>
</evidence>
<evidence type="ECO:0000313" key="2">
    <source>
        <dbReference type="Proteomes" id="UP000322873"/>
    </source>
</evidence>
<proteinExistence type="predicted"/>
<organism evidence="1 2">
    <name type="scientific">Monilinia fructicola</name>
    <name type="common">Brown rot fungus</name>
    <name type="synonym">Ciboria fructicola</name>
    <dbReference type="NCBI Taxonomy" id="38448"/>
    <lineage>
        <taxon>Eukaryota</taxon>
        <taxon>Fungi</taxon>
        <taxon>Dikarya</taxon>
        <taxon>Ascomycota</taxon>
        <taxon>Pezizomycotina</taxon>
        <taxon>Leotiomycetes</taxon>
        <taxon>Helotiales</taxon>
        <taxon>Sclerotiniaceae</taxon>
        <taxon>Monilinia</taxon>
    </lineage>
</organism>
<comment type="caution">
    <text evidence="1">The sequence shown here is derived from an EMBL/GenBank/DDBJ whole genome shotgun (WGS) entry which is preliminary data.</text>
</comment>
<accession>A0A5M9J4S2</accession>
<reference evidence="1 2" key="1">
    <citation type="submission" date="2019-06" db="EMBL/GenBank/DDBJ databases">
        <title>Genome Sequence of the Brown Rot Fungal Pathogen Monilinia fructicola.</title>
        <authorList>
            <person name="De Miccolis Angelini R.M."/>
            <person name="Landi L."/>
            <person name="Abate D."/>
            <person name="Pollastro S."/>
            <person name="Romanazzi G."/>
            <person name="Faretra F."/>
        </authorList>
    </citation>
    <scope>NUCLEOTIDE SEQUENCE [LARGE SCALE GENOMIC DNA]</scope>
    <source>
        <strain evidence="1 2">Mfrc123</strain>
    </source>
</reference>
<name>A0A5M9J4S2_MONFR</name>
<protein>
    <submittedName>
        <fullName evidence="1">Uncharacterized protein</fullName>
    </submittedName>
</protein>
<sequence length="145" mass="16255">MDRSSTVDPPAHFPSFLQSRASCASSIIPFAPAPSYYPANDHAAYRTVQYSGAVDRSRTHEVKAQPSSAHYKFYGSKLASKVKPKPRKRESDRIHKQQTHINQAHLIEIRRIKCCAIKDIESSIVGLLSLLRHNSYIFSDFAIAA</sequence>
<dbReference type="AlphaFoldDB" id="A0A5M9J4S2"/>
<dbReference type="EMBL" id="VICG01000015">
    <property type="protein sequence ID" value="KAA8564254.1"/>
    <property type="molecule type" value="Genomic_DNA"/>
</dbReference>
<keyword evidence="2" id="KW-1185">Reference proteome</keyword>
<gene>
    <name evidence="1" type="ORF">EYC84_011200</name>
</gene>